<dbReference type="RefSeq" id="WP_055301808.1">
    <property type="nucleotide sequence ID" value="NZ_CATYLF010000023.1"/>
</dbReference>
<dbReference type="EMBL" id="CYYR01000007">
    <property type="protein sequence ID" value="CUN76082.1"/>
    <property type="molecule type" value="Genomic_DNA"/>
</dbReference>
<evidence type="ECO:0000313" key="5">
    <source>
        <dbReference type="Proteomes" id="UP000095395"/>
    </source>
</evidence>
<sequence length="180" mass="19205">MKKKKTLIICMLLGIMLLTSCGKTDHQDQAPVATEQTSGDSRQTTEEPAETVGGSEESTEAAGTAQAAAEAVESTESSEYAERKSIIITATNECGIDIGMFSVIDPISGEQYNISAIADGQSVSMPVEWPVEITDFQWALYNQNGELCVEATTDISQAESGVTLLLTGDGNLDDVQEIFE</sequence>
<dbReference type="PROSITE" id="PS51257">
    <property type="entry name" value="PROKAR_LIPOPROTEIN"/>
    <property type="match status" value="1"/>
</dbReference>
<protein>
    <submittedName>
        <fullName evidence="3">Uncharacterized protein</fullName>
    </submittedName>
</protein>
<reference evidence="4 6" key="2">
    <citation type="submission" date="2018-08" db="EMBL/GenBank/DDBJ databases">
        <title>A genome reference for cultivated species of the human gut microbiota.</title>
        <authorList>
            <person name="Zou Y."/>
            <person name="Xue W."/>
            <person name="Luo G."/>
        </authorList>
    </citation>
    <scope>NUCLEOTIDE SEQUENCE [LARGE SCALE GENOMIC DNA]</scope>
    <source>
        <strain evidence="4 6">AM27-11</strain>
    </source>
</reference>
<proteinExistence type="predicted"/>
<feature type="region of interest" description="Disordered" evidence="1">
    <location>
        <begin position="28"/>
        <end position="60"/>
    </location>
</feature>
<evidence type="ECO:0000256" key="2">
    <source>
        <dbReference type="SAM" id="SignalP"/>
    </source>
</evidence>
<organism evidence="3 5">
    <name type="scientific">Roseburia inulinivorans</name>
    <dbReference type="NCBI Taxonomy" id="360807"/>
    <lineage>
        <taxon>Bacteria</taxon>
        <taxon>Bacillati</taxon>
        <taxon>Bacillota</taxon>
        <taxon>Clostridia</taxon>
        <taxon>Lachnospirales</taxon>
        <taxon>Lachnospiraceae</taxon>
        <taxon>Roseburia</taxon>
    </lineage>
</organism>
<evidence type="ECO:0000256" key="1">
    <source>
        <dbReference type="SAM" id="MobiDB-lite"/>
    </source>
</evidence>
<feature type="signal peptide" evidence="2">
    <location>
        <begin position="1"/>
        <end position="22"/>
    </location>
</feature>
<evidence type="ECO:0000313" key="3">
    <source>
        <dbReference type="EMBL" id="CUN76082.1"/>
    </source>
</evidence>
<dbReference type="EMBL" id="QSKW01000007">
    <property type="protein sequence ID" value="RHE98661.1"/>
    <property type="molecule type" value="Genomic_DNA"/>
</dbReference>
<keyword evidence="2" id="KW-0732">Signal</keyword>
<name>A0A173ZI48_9FIRM</name>
<gene>
    <name evidence="4" type="ORF">DW707_06545</name>
    <name evidence="3" type="ORF">ERS852392_01292</name>
</gene>
<reference evidence="3 5" key="1">
    <citation type="submission" date="2015-09" db="EMBL/GenBank/DDBJ databases">
        <authorList>
            <consortium name="Pathogen Informatics"/>
        </authorList>
    </citation>
    <scope>NUCLEOTIDE SEQUENCE [LARGE SCALE GENOMIC DNA]</scope>
    <source>
        <strain evidence="3 5">2789STDY5608835</strain>
    </source>
</reference>
<dbReference type="AlphaFoldDB" id="A0A173ZI48"/>
<dbReference type="Proteomes" id="UP000095395">
    <property type="component" value="Unassembled WGS sequence"/>
</dbReference>
<dbReference type="Proteomes" id="UP000286271">
    <property type="component" value="Unassembled WGS sequence"/>
</dbReference>
<evidence type="ECO:0000313" key="6">
    <source>
        <dbReference type="Proteomes" id="UP000286271"/>
    </source>
</evidence>
<accession>A0A173ZI48</accession>
<feature type="chain" id="PRO_5041863144" evidence="2">
    <location>
        <begin position="23"/>
        <end position="180"/>
    </location>
</feature>
<evidence type="ECO:0000313" key="4">
    <source>
        <dbReference type="EMBL" id="RHE98661.1"/>
    </source>
</evidence>